<proteinExistence type="predicted"/>
<evidence type="ECO:0000313" key="3">
    <source>
        <dbReference type="Proteomes" id="UP000254701"/>
    </source>
</evidence>
<organism evidence="2 3">
    <name type="scientific">Aminobacter aminovorans</name>
    <name type="common">Chelatobacter heintzii</name>
    <dbReference type="NCBI Taxonomy" id="83263"/>
    <lineage>
        <taxon>Bacteria</taxon>
        <taxon>Pseudomonadati</taxon>
        <taxon>Pseudomonadota</taxon>
        <taxon>Alphaproteobacteria</taxon>
        <taxon>Hyphomicrobiales</taxon>
        <taxon>Phyllobacteriaceae</taxon>
        <taxon>Aminobacter</taxon>
    </lineage>
</organism>
<dbReference type="AlphaFoldDB" id="A0A380WS08"/>
<keyword evidence="1" id="KW-1133">Transmembrane helix</keyword>
<feature type="transmembrane region" description="Helical" evidence="1">
    <location>
        <begin position="93"/>
        <end position="115"/>
    </location>
</feature>
<dbReference type="RefSeq" id="WP_115733446.1">
    <property type="nucleotide sequence ID" value="NZ_BAAAVY010000004.1"/>
</dbReference>
<reference evidence="2 3" key="1">
    <citation type="submission" date="2018-06" db="EMBL/GenBank/DDBJ databases">
        <authorList>
            <consortium name="Pathogen Informatics"/>
            <person name="Doyle S."/>
        </authorList>
    </citation>
    <scope>NUCLEOTIDE SEQUENCE [LARGE SCALE GENOMIC DNA]</scope>
    <source>
        <strain evidence="2 3">NCTC10684</strain>
    </source>
</reference>
<protein>
    <submittedName>
        <fullName evidence="2">Uncharacterized protein</fullName>
    </submittedName>
</protein>
<evidence type="ECO:0000256" key="1">
    <source>
        <dbReference type="SAM" id="Phobius"/>
    </source>
</evidence>
<keyword evidence="1" id="KW-0812">Transmembrane</keyword>
<dbReference type="Proteomes" id="UP000254701">
    <property type="component" value="Unassembled WGS sequence"/>
</dbReference>
<evidence type="ECO:0000313" key="2">
    <source>
        <dbReference type="EMBL" id="SUU91611.1"/>
    </source>
</evidence>
<gene>
    <name evidence="2" type="ORF">NCTC10684_04882</name>
</gene>
<keyword evidence="1" id="KW-0472">Membrane</keyword>
<name>A0A380WS08_AMIAI</name>
<dbReference type="OrthoDB" id="250722at2"/>
<feature type="transmembrane region" description="Helical" evidence="1">
    <location>
        <begin position="57"/>
        <end position="81"/>
    </location>
</feature>
<dbReference type="EMBL" id="UFSM01000001">
    <property type="protein sequence ID" value="SUU91611.1"/>
    <property type="molecule type" value="Genomic_DNA"/>
</dbReference>
<accession>A0A380WS08</accession>
<sequence length="232" mass="25716">MSYRTLDPAKIIATAERLSQRVTERFPDAGPARVSQELVRLARDLAASAKALEQPIWWLRVLIGLAIASGAGIFLFIGTILSFDRISTGAFDFVQGIEASLNTLILAGLGFLALIRAEEHIKRKRTFRQLHGLRSLIHVIDMHQLTKDPATLSESFSPTPHSPARITNSADLARYLDYCSEMLSLTGKLAALFAQSVNDDVVMKAVNDIEDLGSNLSRKIWQKITMIETARR</sequence>